<dbReference type="InParanoid" id="A8WXH1"/>
<protein>
    <submittedName>
        <fullName evidence="4">Protein CBG04412</fullName>
    </submittedName>
</protein>
<keyword evidence="2" id="KW-0732">Signal</keyword>
<evidence type="ECO:0000259" key="3">
    <source>
        <dbReference type="SMART" id="SM00186"/>
    </source>
</evidence>
<dbReference type="Gene3D" id="3.90.215.10">
    <property type="entry name" value="Gamma Fibrinogen, chain A, domain 1"/>
    <property type="match status" value="1"/>
</dbReference>
<feature type="chain" id="PRO_5002731478" evidence="2">
    <location>
        <begin position="18"/>
        <end position="528"/>
    </location>
</feature>
<dbReference type="eggNOG" id="KOG2579">
    <property type="taxonomic scope" value="Eukaryota"/>
</dbReference>
<dbReference type="FunCoup" id="A8WXH1">
    <property type="interactions" value="4"/>
</dbReference>
<dbReference type="KEGG" id="cbr:CBG_04412"/>
<feature type="region of interest" description="Disordered" evidence="1">
    <location>
        <begin position="203"/>
        <end position="222"/>
    </location>
</feature>
<dbReference type="STRING" id="6238.A8WXH1"/>
<dbReference type="InterPro" id="IPR036056">
    <property type="entry name" value="Fibrinogen-like_C"/>
</dbReference>
<dbReference type="HOGENOM" id="CLU_038971_0_0_1"/>
<proteinExistence type="predicted"/>
<dbReference type="PANTHER" id="PTHR19143">
    <property type="entry name" value="FIBRINOGEN/TENASCIN/ANGIOPOEITIN"/>
    <property type="match status" value="1"/>
</dbReference>
<evidence type="ECO:0000313" key="4">
    <source>
        <dbReference type="EMBL" id="CAP25116.2"/>
    </source>
</evidence>
<reference evidence="4 5" key="2">
    <citation type="journal article" date="2011" name="PLoS Genet.">
        <title>Caenorhabditis briggsae recombinant inbred line genotypes reveal inter-strain incompatibility and the evolution of recombination.</title>
        <authorList>
            <person name="Ross J.A."/>
            <person name="Koboldt D.C."/>
            <person name="Staisch J.E."/>
            <person name="Chamberlin H.M."/>
            <person name="Gupta B.P."/>
            <person name="Miller R.D."/>
            <person name="Baird S.E."/>
            <person name="Haag E.S."/>
        </authorList>
    </citation>
    <scope>NUCLEOTIDE SEQUENCE [LARGE SCALE GENOMIC DNA]</scope>
    <source>
        <strain evidence="4 5">AF16</strain>
    </source>
</reference>
<dbReference type="InterPro" id="IPR002181">
    <property type="entry name" value="Fibrinogen_a/b/g_C_dom"/>
</dbReference>
<name>A8WXH1_CAEBR</name>
<keyword evidence="5" id="KW-1185">Reference proteome</keyword>
<sequence>MLKTSVLLACLALTVSHFKTSICTFVASKKCFLTPFLSLPVMKLYRSIQALGVTLASAQNYFKVLIREIDNPAGTLLDGQPCGEFGFLGVGCNVYLRAAVSATGKNVSSNDTLALSGPINSHMETRISNLNLVVSDDQASTAESFSSFDLHIALATDSNFTKFIDDYVIHISTNQEQGVYTYTNLRPGTLSTTVSIAWSTNIAPPSTTSTPEPTTTGVPFTGSTLPPTTSKTFLSNFIIIELFQLQSHQSIVPKLSIRHPEFKPSIQMVLIQSVRGTIGQNITFDYPHVSNYSTSFGTPEKGNNYWFGLENMYLISGVKNYTLQIDLCCGTKLIAKQIYHKFQVGAAANNYALSAKADIAGVGLDYSSSGKDLAAKFSTYTDWNGPKSKDSCDQFEFWDDNKDIGPSNAYGGWWYGSCGNNLNGFLYPSNAGNCTLDLTKFDANKLLGVNMRTTSGQGYAGYDVDLHCFFLPRLSSFQWVTVCLLQKLRFLKTNSVKNVISFNVIRLVRRTIMLFSVQPQTTIFCEGK</sequence>
<gene>
    <name evidence="4 6" type="ORF">CBG04412</name>
    <name evidence="4" type="ORF">CBG_04412</name>
</gene>
<dbReference type="RefSeq" id="XP_045092669.1">
    <property type="nucleotide sequence ID" value="XM_045235991.1"/>
</dbReference>
<dbReference type="SUPFAM" id="SSF56496">
    <property type="entry name" value="Fibrinogen C-terminal domain-like"/>
    <property type="match status" value="1"/>
</dbReference>
<evidence type="ECO:0000256" key="2">
    <source>
        <dbReference type="SAM" id="SignalP"/>
    </source>
</evidence>
<dbReference type="CTD" id="8576401"/>
<dbReference type="AlphaFoldDB" id="A8WXH1"/>
<dbReference type="PANTHER" id="PTHR19143:SF444">
    <property type="entry name" value="PROTEIN SCABROUS"/>
    <property type="match status" value="1"/>
</dbReference>
<dbReference type="InterPro" id="IPR050373">
    <property type="entry name" value="Fibrinogen_C-term_domain"/>
</dbReference>
<evidence type="ECO:0000256" key="1">
    <source>
        <dbReference type="SAM" id="MobiDB-lite"/>
    </source>
</evidence>
<dbReference type="Pfam" id="PF00147">
    <property type="entry name" value="Fibrinogen_C"/>
    <property type="match status" value="1"/>
</dbReference>
<organism evidence="4 5">
    <name type="scientific">Caenorhabditis briggsae</name>
    <dbReference type="NCBI Taxonomy" id="6238"/>
    <lineage>
        <taxon>Eukaryota</taxon>
        <taxon>Metazoa</taxon>
        <taxon>Ecdysozoa</taxon>
        <taxon>Nematoda</taxon>
        <taxon>Chromadorea</taxon>
        <taxon>Rhabditida</taxon>
        <taxon>Rhabditina</taxon>
        <taxon>Rhabditomorpha</taxon>
        <taxon>Rhabditoidea</taxon>
        <taxon>Rhabditidae</taxon>
        <taxon>Peloderinae</taxon>
        <taxon>Caenorhabditis</taxon>
    </lineage>
</organism>
<dbReference type="EMBL" id="HE601251">
    <property type="protein sequence ID" value="CAP25116.2"/>
    <property type="molecule type" value="Genomic_DNA"/>
</dbReference>
<dbReference type="SMART" id="SM00186">
    <property type="entry name" value="FBG"/>
    <property type="match status" value="1"/>
</dbReference>
<accession>A8WXH1</accession>
<dbReference type="WormBase" id="CBG04412">
    <property type="protein sequence ID" value="CBP01175"/>
    <property type="gene ID" value="WBGene00027085"/>
</dbReference>
<dbReference type="OMA" id="PYGGWWY"/>
<feature type="signal peptide" evidence="2">
    <location>
        <begin position="1"/>
        <end position="17"/>
    </location>
</feature>
<dbReference type="Proteomes" id="UP000008549">
    <property type="component" value="Unassembled WGS sequence"/>
</dbReference>
<evidence type="ECO:0000313" key="6">
    <source>
        <dbReference type="WormBase" id="CBG04412"/>
    </source>
</evidence>
<feature type="domain" description="Fibrinogen C-terminal" evidence="3">
    <location>
        <begin position="243"/>
        <end position="487"/>
    </location>
</feature>
<dbReference type="InterPro" id="IPR014716">
    <property type="entry name" value="Fibrinogen_a/b/g_C_1"/>
</dbReference>
<feature type="compositionally biased region" description="Low complexity" evidence="1">
    <location>
        <begin position="204"/>
        <end position="216"/>
    </location>
</feature>
<reference evidence="4 5" key="1">
    <citation type="journal article" date="2003" name="PLoS Biol.">
        <title>The genome sequence of Caenorhabditis briggsae: a platform for comparative genomics.</title>
        <authorList>
            <person name="Stein L.D."/>
            <person name="Bao Z."/>
            <person name="Blasiar D."/>
            <person name="Blumenthal T."/>
            <person name="Brent M.R."/>
            <person name="Chen N."/>
            <person name="Chinwalla A."/>
            <person name="Clarke L."/>
            <person name="Clee C."/>
            <person name="Coghlan A."/>
            <person name="Coulson A."/>
            <person name="D'Eustachio P."/>
            <person name="Fitch D.H."/>
            <person name="Fulton L.A."/>
            <person name="Fulton R.E."/>
            <person name="Griffiths-Jones S."/>
            <person name="Harris T.W."/>
            <person name="Hillier L.W."/>
            <person name="Kamath R."/>
            <person name="Kuwabara P.E."/>
            <person name="Mardis E.R."/>
            <person name="Marra M.A."/>
            <person name="Miner T.L."/>
            <person name="Minx P."/>
            <person name="Mullikin J.C."/>
            <person name="Plumb R.W."/>
            <person name="Rogers J."/>
            <person name="Schein J.E."/>
            <person name="Sohrmann M."/>
            <person name="Spieth J."/>
            <person name="Stajich J.E."/>
            <person name="Wei C."/>
            <person name="Willey D."/>
            <person name="Wilson R.K."/>
            <person name="Durbin R."/>
            <person name="Waterston R.H."/>
        </authorList>
    </citation>
    <scope>NUCLEOTIDE SEQUENCE [LARGE SCALE GENOMIC DNA]</scope>
    <source>
        <strain evidence="4 5">AF16</strain>
    </source>
</reference>
<evidence type="ECO:0000313" key="5">
    <source>
        <dbReference type="Proteomes" id="UP000008549"/>
    </source>
</evidence>
<dbReference type="GO" id="GO:0005615">
    <property type="term" value="C:extracellular space"/>
    <property type="evidence" value="ECO:0000318"/>
    <property type="project" value="GO_Central"/>
</dbReference>
<dbReference type="GeneID" id="8576401"/>